<feature type="transmembrane region" description="Helical" evidence="1">
    <location>
        <begin position="6"/>
        <end position="24"/>
    </location>
</feature>
<keyword evidence="1" id="KW-0472">Membrane</keyword>
<name>A0AAP4BTI1_9CORY</name>
<reference evidence="2" key="1">
    <citation type="submission" date="2023-05" db="EMBL/GenBank/DDBJ databases">
        <title>Metabolic capabilities are highly conserved among human nasal-associated Corynebacterium species in pangenomic analyses.</title>
        <authorList>
            <person name="Tran T.H."/>
            <person name="Roberts A.Q."/>
            <person name="Escapa I.F."/>
            <person name="Gao W."/>
            <person name="Conlan S."/>
            <person name="Kong H."/>
            <person name="Segre J.A."/>
            <person name="Kelly M.S."/>
            <person name="Lemon K.P."/>
        </authorList>
    </citation>
    <scope>NUCLEOTIDE SEQUENCE</scope>
    <source>
        <strain evidence="2">KPL2654</strain>
    </source>
</reference>
<keyword evidence="1" id="KW-1133">Transmembrane helix</keyword>
<comment type="caution">
    <text evidence="2">The sequence shown here is derived from an EMBL/GenBank/DDBJ whole genome shotgun (WGS) entry which is preliminary data.</text>
</comment>
<gene>
    <name evidence="2" type="ORF">QPX54_06410</name>
</gene>
<dbReference type="RefSeq" id="WP_239211005.1">
    <property type="nucleotide sequence ID" value="NZ_JAKRDM010000002.1"/>
</dbReference>
<evidence type="ECO:0000313" key="2">
    <source>
        <dbReference type="EMBL" id="MDK4326145.1"/>
    </source>
</evidence>
<proteinExistence type="predicted"/>
<keyword evidence="1" id="KW-0812">Transmembrane</keyword>
<protein>
    <submittedName>
        <fullName evidence="2">D52 family tumor protein</fullName>
    </submittedName>
</protein>
<dbReference type="EMBL" id="JASNVP010000005">
    <property type="protein sequence ID" value="MDK4326145.1"/>
    <property type="molecule type" value="Genomic_DNA"/>
</dbReference>
<sequence length="121" mass="14047">MTSIPTEIVVGLITLIGIIITVIINRQSSRDETKATNVTTHVQSLDTQVRELRAHVNKLDREIQYLRHHNWELKRELGNATDHAIAVEVWDRNGRITAMPHTKRIDYWKQILDKPMMPDES</sequence>
<organism evidence="2 3">
    <name type="scientific">Corynebacterium propinquum</name>
    <dbReference type="NCBI Taxonomy" id="43769"/>
    <lineage>
        <taxon>Bacteria</taxon>
        <taxon>Bacillati</taxon>
        <taxon>Actinomycetota</taxon>
        <taxon>Actinomycetes</taxon>
        <taxon>Mycobacteriales</taxon>
        <taxon>Corynebacteriaceae</taxon>
        <taxon>Corynebacterium</taxon>
    </lineage>
</organism>
<dbReference type="AlphaFoldDB" id="A0AAP4BTI1"/>
<dbReference type="Proteomes" id="UP001226160">
    <property type="component" value="Unassembled WGS sequence"/>
</dbReference>
<evidence type="ECO:0000256" key="1">
    <source>
        <dbReference type="SAM" id="Phobius"/>
    </source>
</evidence>
<accession>A0AAP4BTI1</accession>
<evidence type="ECO:0000313" key="3">
    <source>
        <dbReference type="Proteomes" id="UP001226160"/>
    </source>
</evidence>